<keyword evidence="1" id="KW-1133">Transmembrane helix</keyword>
<dbReference type="EMBL" id="AMRJ01000032">
    <property type="protein sequence ID" value="EKF73194.1"/>
    <property type="molecule type" value="Genomic_DNA"/>
</dbReference>
<evidence type="ECO:0000313" key="3">
    <source>
        <dbReference type="Proteomes" id="UP000010164"/>
    </source>
</evidence>
<sequence>MGLVFMSVLRAPLLATTLFFVGIWLAAGGYAFTPFLLALLALLSLISIALYGWDKRAARRGTSRTPEKTLHLYAMLGGWPGAWLAQQAFRHKTVKPSFRRWFVVCVLLNLAVLAFLLFCPWNEPGRLWLDQKALQWWPVVLHAAGALA</sequence>
<gene>
    <name evidence="2" type="ORF">A11A3_15017</name>
</gene>
<evidence type="ECO:0000313" key="2">
    <source>
        <dbReference type="EMBL" id="EKF73194.1"/>
    </source>
</evidence>
<dbReference type="AlphaFoldDB" id="L0W899"/>
<keyword evidence="1" id="KW-0472">Membrane</keyword>
<keyword evidence="1" id="KW-0812">Transmembrane</keyword>
<protein>
    <recommendedName>
        <fullName evidence="4">Cold-shock DNA-binding domain-containing protein</fullName>
    </recommendedName>
</protein>
<organism evidence="2 3">
    <name type="scientific">Alcanivorax hongdengensis A-11-3</name>
    <dbReference type="NCBI Taxonomy" id="1177179"/>
    <lineage>
        <taxon>Bacteria</taxon>
        <taxon>Pseudomonadati</taxon>
        <taxon>Pseudomonadota</taxon>
        <taxon>Gammaproteobacteria</taxon>
        <taxon>Oceanospirillales</taxon>
        <taxon>Alcanivoracaceae</taxon>
        <taxon>Alcanivorax</taxon>
    </lineage>
</organism>
<dbReference type="Pfam" id="PF06961">
    <property type="entry name" value="DUF1294"/>
    <property type="match status" value="1"/>
</dbReference>
<keyword evidence="3" id="KW-1185">Reference proteome</keyword>
<name>L0W899_9GAMM</name>
<proteinExistence type="predicted"/>
<dbReference type="InterPro" id="IPR010718">
    <property type="entry name" value="DUF1294"/>
</dbReference>
<evidence type="ECO:0000256" key="1">
    <source>
        <dbReference type="SAM" id="Phobius"/>
    </source>
</evidence>
<accession>L0W899</accession>
<dbReference type="eggNOG" id="COG3326">
    <property type="taxonomic scope" value="Bacteria"/>
</dbReference>
<dbReference type="Proteomes" id="UP000010164">
    <property type="component" value="Unassembled WGS sequence"/>
</dbReference>
<dbReference type="STRING" id="1177179.A11A3_15017"/>
<comment type="caution">
    <text evidence="2">The sequence shown here is derived from an EMBL/GenBank/DDBJ whole genome shotgun (WGS) entry which is preliminary data.</text>
</comment>
<feature type="transmembrane region" description="Helical" evidence="1">
    <location>
        <begin position="7"/>
        <end position="26"/>
    </location>
</feature>
<feature type="transmembrane region" description="Helical" evidence="1">
    <location>
        <begin position="32"/>
        <end position="51"/>
    </location>
</feature>
<reference evidence="2 3" key="1">
    <citation type="journal article" date="2012" name="J. Bacteriol.">
        <title>Genome Sequence of the Alkane-Degrading Bacterium Alcanivorax hongdengensis Type Strain A-11-3.</title>
        <authorList>
            <person name="Lai Q."/>
            <person name="Shao Z."/>
        </authorList>
    </citation>
    <scope>NUCLEOTIDE SEQUENCE [LARGE SCALE GENOMIC DNA]</scope>
    <source>
        <strain evidence="2 3">A-11-3</strain>
    </source>
</reference>
<dbReference type="PATRIC" id="fig|1177179.3.peg.2955"/>
<evidence type="ECO:0008006" key="4">
    <source>
        <dbReference type="Google" id="ProtNLM"/>
    </source>
</evidence>
<feature type="transmembrane region" description="Helical" evidence="1">
    <location>
        <begin position="101"/>
        <end position="119"/>
    </location>
</feature>